<organism evidence="4 5">
    <name type="scientific">Eleutherodactylus coqui</name>
    <name type="common">Puerto Rican coqui</name>
    <dbReference type="NCBI Taxonomy" id="57060"/>
    <lineage>
        <taxon>Eukaryota</taxon>
        <taxon>Metazoa</taxon>
        <taxon>Chordata</taxon>
        <taxon>Craniata</taxon>
        <taxon>Vertebrata</taxon>
        <taxon>Euteleostomi</taxon>
        <taxon>Amphibia</taxon>
        <taxon>Batrachia</taxon>
        <taxon>Anura</taxon>
        <taxon>Neobatrachia</taxon>
        <taxon>Hyloidea</taxon>
        <taxon>Eleutherodactylidae</taxon>
        <taxon>Eleutherodactylinae</taxon>
        <taxon>Eleutherodactylus</taxon>
        <taxon>Eleutherodactylus</taxon>
    </lineage>
</organism>
<evidence type="ECO:0000259" key="3">
    <source>
        <dbReference type="PROSITE" id="PS51263"/>
    </source>
</evidence>
<name>A0A8J6K9M2_ELECQ</name>
<sequence>MASGVRVDDSVTALFHDMKLKKSPKKAAFFKFSEDEKYIVVEREREILTEDSANFFQRLKALFPENKCCYCLADIHYITAESKKQDLLFMMWAPEDATIKNKLLFASSKSYLKHAFPGVIKHWELHSREEFTLDVLAQKLTNDKIKSIEGQCL</sequence>
<evidence type="ECO:0000256" key="2">
    <source>
        <dbReference type="ARBA" id="ARBA00023203"/>
    </source>
</evidence>
<dbReference type="GO" id="GO:0030042">
    <property type="term" value="P:actin filament depolymerization"/>
    <property type="evidence" value="ECO:0007669"/>
    <property type="project" value="InterPro"/>
</dbReference>
<dbReference type="AlphaFoldDB" id="A0A8J6K9M2"/>
<evidence type="ECO:0000313" key="5">
    <source>
        <dbReference type="Proteomes" id="UP000770717"/>
    </source>
</evidence>
<comment type="similarity">
    <text evidence="1">Belongs to the actin-binding proteins ADF family.</text>
</comment>
<feature type="domain" description="ADF-H" evidence="3">
    <location>
        <begin position="4"/>
        <end position="141"/>
    </location>
</feature>
<dbReference type="OrthoDB" id="10249245at2759"/>
<dbReference type="GO" id="GO:0015629">
    <property type="term" value="C:actin cytoskeleton"/>
    <property type="evidence" value="ECO:0007669"/>
    <property type="project" value="InterPro"/>
</dbReference>
<evidence type="ECO:0000256" key="1">
    <source>
        <dbReference type="ARBA" id="ARBA00006844"/>
    </source>
</evidence>
<gene>
    <name evidence="4" type="ORF">GDO78_009893</name>
</gene>
<dbReference type="SUPFAM" id="SSF55753">
    <property type="entry name" value="Actin depolymerizing proteins"/>
    <property type="match status" value="1"/>
</dbReference>
<dbReference type="PRINTS" id="PR00006">
    <property type="entry name" value="COFILIN"/>
</dbReference>
<dbReference type="InterPro" id="IPR002108">
    <property type="entry name" value="ADF-H"/>
</dbReference>
<keyword evidence="2" id="KW-0009">Actin-binding</keyword>
<dbReference type="Gene3D" id="3.40.20.10">
    <property type="entry name" value="Severin"/>
    <property type="match status" value="1"/>
</dbReference>
<accession>A0A8J6K9M2</accession>
<dbReference type="CDD" id="cd11286">
    <property type="entry name" value="ADF_cofilin_like"/>
    <property type="match status" value="1"/>
</dbReference>
<dbReference type="Pfam" id="PF00241">
    <property type="entry name" value="Cofilin_ADF"/>
    <property type="match status" value="1"/>
</dbReference>
<dbReference type="Proteomes" id="UP000770717">
    <property type="component" value="Unassembled WGS sequence"/>
</dbReference>
<reference evidence="4" key="1">
    <citation type="thesis" date="2020" institute="ProQuest LLC" country="789 East Eisenhower Parkway, Ann Arbor, MI, USA">
        <title>Comparative Genomics and Chromosome Evolution.</title>
        <authorList>
            <person name="Mudd A.B."/>
        </authorList>
    </citation>
    <scope>NUCLEOTIDE SEQUENCE</scope>
    <source>
        <strain evidence="4">HN-11 Male</strain>
        <tissue evidence="4">Kidney and liver</tissue>
    </source>
</reference>
<dbReference type="InterPro" id="IPR017904">
    <property type="entry name" value="ADF/Cofilin"/>
</dbReference>
<comment type="caution">
    <text evidence="4">The sequence shown here is derived from an EMBL/GenBank/DDBJ whole genome shotgun (WGS) entry which is preliminary data.</text>
</comment>
<dbReference type="InterPro" id="IPR029006">
    <property type="entry name" value="ADF-H/Gelsolin-like_dom_sf"/>
</dbReference>
<dbReference type="PROSITE" id="PS51263">
    <property type="entry name" value="ADF_H"/>
    <property type="match status" value="1"/>
</dbReference>
<proteinExistence type="inferred from homology"/>
<dbReference type="PANTHER" id="PTHR11913">
    <property type="entry name" value="COFILIN-RELATED"/>
    <property type="match status" value="1"/>
</dbReference>
<dbReference type="GO" id="GO:0003779">
    <property type="term" value="F:actin binding"/>
    <property type="evidence" value="ECO:0007669"/>
    <property type="project" value="UniProtKB-KW"/>
</dbReference>
<keyword evidence="5" id="KW-1185">Reference proteome</keyword>
<dbReference type="SMART" id="SM00102">
    <property type="entry name" value="ADF"/>
    <property type="match status" value="1"/>
</dbReference>
<protein>
    <recommendedName>
        <fullName evidence="3">ADF-H domain-containing protein</fullName>
    </recommendedName>
</protein>
<evidence type="ECO:0000313" key="4">
    <source>
        <dbReference type="EMBL" id="KAG9484221.1"/>
    </source>
</evidence>
<dbReference type="EMBL" id="WNTK01000005">
    <property type="protein sequence ID" value="KAG9484221.1"/>
    <property type="molecule type" value="Genomic_DNA"/>
</dbReference>